<dbReference type="PANTHER" id="PTHR11530:SF11">
    <property type="entry name" value="D-ASPARTATE OXIDASE"/>
    <property type="match status" value="1"/>
</dbReference>
<evidence type="ECO:0000259" key="7">
    <source>
        <dbReference type="Pfam" id="PF01266"/>
    </source>
</evidence>
<comment type="caution">
    <text evidence="8">The sequence shown here is derived from an EMBL/GenBank/DDBJ whole genome shotgun (WGS) entry which is preliminary data.</text>
</comment>
<evidence type="ECO:0000256" key="3">
    <source>
        <dbReference type="ARBA" id="ARBA00022630"/>
    </source>
</evidence>
<dbReference type="Proteomes" id="UP000241769">
    <property type="component" value="Unassembled WGS sequence"/>
</dbReference>
<dbReference type="PANTHER" id="PTHR11530">
    <property type="entry name" value="D-AMINO ACID OXIDASE"/>
    <property type="match status" value="1"/>
</dbReference>
<keyword evidence="3" id="KW-0285">Flavoprotein</keyword>
<dbReference type="GO" id="GO:0019478">
    <property type="term" value="P:D-amino acid catabolic process"/>
    <property type="evidence" value="ECO:0007669"/>
    <property type="project" value="TreeGrafter"/>
</dbReference>
<dbReference type="Pfam" id="PF01266">
    <property type="entry name" value="DAO"/>
    <property type="match status" value="1"/>
</dbReference>
<reference evidence="8 9" key="1">
    <citation type="journal article" date="2018" name="Genome Biol. Evol.">
        <title>Multiple Roots of Fruiting Body Formation in Amoebozoa.</title>
        <authorList>
            <person name="Hillmann F."/>
            <person name="Forbes G."/>
            <person name="Novohradska S."/>
            <person name="Ferling I."/>
            <person name="Riege K."/>
            <person name="Groth M."/>
            <person name="Westermann M."/>
            <person name="Marz M."/>
            <person name="Spaller T."/>
            <person name="Winckler T."/>
            <person name="Schaap P."/>
            <person name="Glockner G."/>
        </authorList>
    </citation>
    <scope>NUCLEOTIDE SEQUENCE [LARGE SCALE GENOMIC DNA]</scope>
    <source>
        <strain evidence="8 9">Jena</strain>
    </source>
</reference>
<dbReference type="Gene3D" id="3.30.9.10">
    <property type="entry name" value="D-Amino Acid Oxidase, subunit A, domain 2"/>
    <property type="match status" value="1"/>
</dbReference>
<keyword evidence="6" id="KW-0472">Membrane</keyword>
<comment type="cofactor">
    <cofactor evidence="1">
        <name>FAD</name>
        <dbReference type="ChEBI" id="CHEBI:57692"/>
    </cofactor>
</comment>
<keyword evidence="6" id="KW-1133">Transmembrane helix</keyword>
<evidence type="ECO:0000313" key="8">
    <source>
        <dbReference type="EMBL" id="PRP76693.1"/>
    </source>
</evidence>
<evidence type="ECO:0000256" key="4">
    <source>
        <dbReference type="ARBA" id="ARBA00022827"/>
    </source>
</evidence>
<dbReference type="GO" id="GO:0003884">
    <property type="term" value="F:D-amino-acid oxidase activity"/>
    <property type="evidence" value="ECO:0007669"/>
    <property type="project" value="InterPro"/>
</dbReference>
<dbReference type="InterPro" id="IPR023209">
    <property type="entry name" value="DAO"/>
</dbReference>
<evidence type="ECO:0000313" key="9">
    <source>
        <dbReference type="Proteomes" id="UP000241769"/>
    </source>
</evidence>
<protein>
    <submittedName>
        <fullName evidence="8">D-amino acid oxidase</fullName>
    </submittedName>
</protein>
<dbReference type="STRING" id="1890364.A0A2P6MYD8"/>
<accession>A0A2P6MYD8</accession>
<dbReference type="OrthoDB" id="2015447at2759"/>
<evidence type="ECO:0000256" key="2">
    <source>
        <dbReference type="ARBA" id="ARBA00006730"/>
    </source>
</evidence>
<name>A0A2P6MYD8_9EUKA</name>
<dbReference type="GO" id="GO:0005737">
    <property type="term" value="C:cytoplasm"/>
    <property type="evidence" value="ECO:0007669"/>
    <property type="project" value="TreeGrafter"/>
</dbReference>
<dbReference type="FunCoup" id="A0A2P6MYD8">
    <property type="interactions" value="61"/>
</dbReference>
<feature type="transmembrane region" description="Helical" evidence="6">
    <location>
        <begin position="6"/>
        <end position="23"/>
    </location>
</feature>
<dbReference type="AlphaFoldDB" id="A0A2P6MYD8"/>
<keyword evidence="4" id="KW-0274">FAD</keyword>
<dbReference type="SUPFAM" id="SSF54373">
    <property type="entry name" value="FAD-linked reductases, C-terminal domain"/>
    <property type="match status" value="1"/>
</dbReference>
<dbReference type="InterPro" id="IPR006076">
    <property type="entry name" value="FAD-dep_OxRdtase"/>
</dbReference>
<dbReference type="Gene3D" id="3.40.50.720">
    <property type="entry name" value="NAD(P)-binding Rossmann-like Domain"/>
    <property type="match status" value="1"/>
</dbReference>
<feature type="domain" description="FAD dependent oxidoreductase" evidence="7">
    <location>
        <begin position="113"/>
        <end position="308"/>
    </location>
</feature>
<comment type="similarity">
    <text evidence="2">Belongs to the DAMOX/DASOX family.</text>
</comment>
<evidence type="ECO:0000256" key="5">
    <source>
        <dbReference type="ARBA" id="ARBA00023002"/>
    </source>
</evidence>
<proteinExistence type="inferred from homology"/>
<organism evidence="8 9">
    <name type="scientific">Planoprotostelium fungivorum</name>
    <dbReference type="NCBI Taxonomy" id="1890364"/>
    <lineage>
        <taxon>Eukaryota</taxon>
        <taxon>Amoebozoa</taxon>
        <taxon>Evosea</taxon>
        <taxon>Variosea</taxon>
        <taxon>Cavosteliida</taxon>
        <taxon>Cavosteliaceae</taxon>
        <taxon>Planoprotostelium</taxon>
    </lineage>
</organism>
<sequence length="313" mass="34716">MDGKYVTVLGAGVVGLTTSIVILSKYPKIKVIRTSDTLVLGLAHIGEVWQKKMMYDFRQIAEEAGIMIVPGVDYYDTKPSVPTRWFESFVPDYKVVPSDELPEGAVFGERYNTITLNTPTYLKYLRGRIEKMGGRIIKHQIEDLQSTFRPLSLEEGNVPAPDYLFVCLGIGALRLPGVCDELVYPTLGQTLLVRAPASEISYAIPRSDGTCILGGCMEAHNWSHLPNPHMSEKIARDCLKQEPRLARKRGDTPLQSLDVIEVSLLGVPGMRVECQDYEEGGRKIRVGYNYGHGGAGYQTSWGCAEKIVTLAME</sequence>
<gene>
    <name evidence="8" type="ORF">PROFUN_14962</name>
</gene>
<evidence type="ECO:0000256" key="1">
    <source>
        <dbReference type="ARBA" id="ARBA00001974"/>
    </source>
</evidence>
<dbReference type="EMBL" id="MDYQ01000307">
    <property type="protein sequence ID" value="PRP76693.1"/>
    <property type="molecule type" value="Genomic_DNA"/>
</dbReference>
<dbReference type="InParanoid" id="A0A2P6MYD8"/>
<dbReference type="SUPFAM" id="SSF51971">
    <property type="entry name" value="Nucleotide-binding domain"/>
    <property type="match status" value="1"/>
</dbReference>
<keyword evidence="5" id="KW-0560">Oxidoreductase</keyword>
<dbReference type="GO" id="GO:0071949">
    <property type="term" value="F:FAD binding"/>
    <property type="evidence" value="ECO:0007669"/>
    <property type="project" value="InterPro"/>
</dbReference>
<keyword evidence="9" id="KW-1185">Reference proteome</keyword>
<keyword evidence="6" id="KW-0812">Transmembrane</keyword>
<evidence type="ECO:0000256" key="6">
    <source>
        <dbReference type="SAM" id="Phobius"/>
    </source>
</evidence>